<keyword evidence="8 13" id="KW-0547">Nucleotide-binding</keyword>
<comment type="subcellular location">
    <subcellularLocation>
        <location evidence="2 13">Cytoplasm</location>
    </subcellularLocation>
</comment>
<dbReference type="EC" id="2.7.4.8" evidence="4 13"/>
<keyword evidence="7 13" id="KW-0808">Transferase</keyword>
<feature type="binding site" evidence="13">
    <location>
        <begin position="15"/>
        <end position="22"/>
    </location>
    <ligand>
        <name>ATP</name>
        <dbReference type="ChEBI" id="CHEBI:30616"/>
    </ligand>
</feature>
<dbReference type="PROSITE" id="PS00856">
    <property type="entry name" value="GUANYLATE_KINASE_1"/>
    <property type="match status" value="1"/>
</dbReference>
<comment type="caution">
    <text evidence="15">The sequence shown here is derived from an EMBL/GenBank/DDBJ whole genome shotgun (WGS) entry which is preliminary data.</text>
</comment>
<evidence type="ECO:0000313" key="16">
    <source>
        <dbReference type="Proteomes" id="UP000308528"/>
    </source>
</evidence>
<dbReference type="NCBIfam" id="TIGR03263">
    <property type="entry name" value="guanyl_kin"/>
    <property type="match status" value="1"/>
</dbReference>
<gene>
    <name evidence="13" type="primary">gmk</name>
    <name evidence="15" type="ORF">E4021_05635</name>
</gene>
<organism evidence="15 16">
    <name type="scientific">Neolewinella litorea</name>
    <dbReference type="NCBI Taxonomy" id="2562452"/>
    <lineage>
        <taxon>Bacteria</taxon>
        <taxon>Pseudomonadati</taxon>
        <taxon>Bacteroidota</taxon>
        <taxon>Saprospiria</taxon>
        <taxon>Saprospirales</taxon>
        <taxon>Lewinellaceae</taxon>
        <taxon>Neolewinella</taxon>
    </lineage>
</organism>
<evidence type="ECO:0000256" key="4">
    <source>
        <dbReference type="ARBA" id="ARBA00012961"/>
    </source>
</evidence>
<evidence type="ECO:0000256" key="9">
    <source>
        <dbReference type="ARBA" id="ARBA00022777"/>
    </source>
</evidence>
<dbReference type="SUPFAM" id="SSF52540">
    <property type="entry name" value="P-loop containing nucleoside triphosphate hydrolases"/>
    <property type="match status" value="1"/>
</dbReference>
<dbReference type="PANTHER" id="PTHR23117">
    <property type="entry name" value="GUANYLATE KINASE-RELATED"/>
    <property type="match status" value="1"/>
</dbReference>
<evidence type="ECO:0000256" key="10">
    <source>
        <dbReference type="ARBA" id="ARBA00022840"/>
    </source>
</evidence>
<dbReference type="SMART" id="SM00072">
    <property type="entry name" value="GuKc"/>
    <property type="match status" value="1"/>
</dbReference>
<accession>A0A4S4NQ37</accession>
<dbReference type="OrthoDB" id="9808150at2"/>
<dbReference type="Proteomes" id="UP000308528">
    <property type="component" value="Unassembled WGS sequence"/>
</dbReference>
<dbReference type="Gene3D" id="3.40.50.300">
    <property type="entry name" value="P-loop containing nucleotide triphosphate hydrolases"/>
    <property type="match status" value="1"/>
</dbReference>
<feature type="domain" description="Guanylate kinase-like" evidence="14">
    <location>
        <begin position="8"/>
        <end position="188"/>
    </location>
</feature>
<evidence type="ECO:0000256" key="11">
    <source>
        <dbReference type="ARBA" id="ARBA00030128"/>
    </source>
</evidence>
<dbReference type="GO" id="GO:0005524">
    <property type="term" value="F:ATP binding"/>
    <property type="evidence" value="ECO:0007669"/>
    <property type="project" value="UniProtKB-UniRule"/>
</dbReference>
<keyword evidence="10 13" id="KW-0067">ATP-binding</keyword>
<comment type="catalytic activity">
    <reaction evidence="12 13">
        <text>GMP + ATP = GDP + ADP</text>
        <dbReference type="Rhea" id="RHEA:20780"/>
        <dbReference type="ChEBI" id="CHEBI:30616"/>
        <dbReference type="ChEBI" id="CHEBI:58115"/>
        <dbReference type="ChEBI" id="CHEBI:58189"/>
        <dbReference type="ChEBI" id="CHEBI:456216"/>
        <dbReference type="EC" id="2.7.4.8"/>
    </reaction>
</comment>
<keyword evidence="6 13" id="KW-0963">Cytoplasm</keyword>
<dbReference type="InterPro" id="IPR027417">
    <property type="entry name" value="P-loop_NTPase"/>
</dbReference>
<evidence type="ECO:0000256" key="2">
    <source>
        <dbReference type="ARBA" id="ARBA00004496"/>
    </source>
</evidence>
<dbReference type="GO" id="GO:0004385">
    <property type="term" value="F:GMP kinase activity"/>
    <property type="evidence" value="ECO:0007669"/>
    <property type="project" value="UniProtKB-UniRule"/>
</dbReference>
<dbReference type="InterPro" id="IPR020590">
    <property type="entry name" value="Guanylate_kinase_CS"/>
</dbReference>
<dbReference type="AlphaFoldDB" id="A0A4S4NQ37"/>
<reference evidence="15 16" key="1">
    <citation type="submission" date="2019-04" db="EMBL/GenBank/DDBJ databases">
        <title>Lewinella litorea sp. nov., isolated from a marine sand.</title>
        <authorList>
            <person name="Yoon J.-H."/>
        </authorList>
    </citation>
    <scope>NUCLEOTIDE SEQUENCE [LARGE SCALE GENOMIC DNA]</scope>
    <source>
        <strain evidence="15 16">HSMS-39</strain>
    </source>
</reference>
<dbReference type="FunFam" id="3.30.63.10:FF:000005">
    <property type="entry name" value="Guanylate kinase"/>
    <property type="match status" value="1"/>
</dbReference>
<dbReference type="RefSeq" id="WP_136457158.1">
    <property type="nucleotide sequence ID" value="NZ_SRSF01000001.1"/>
</dbReference>
<keyword evidence="9 13" id="KW-0418">Kinase</keyword>
<dbReference type="GO" id="GO:0005829">
    <property type="term" value="C:cytosol"/>
    <property type="evidence" value="ECO:0007669"/>
    <property type="project" value="TreeGrafter"/>
</dbReference>
<protein>
    <recommendedName>
        <fullName evidence="5 13">Guanylate kinase</fullName>
        <ecNumber evidence="4 13">2.7.4.8</ecNumber>
    </recommendedName>
    <alternativeName>
        <fullName evidence="11 13">GMP kinase</fullName>
    </alternativeName>
</protein>
<dbReference type="EMBL" id="SRSF01000001">
    <property type="protein sequence ID" value="THH42062.1"/>
    <property type="molecule type" value="Genomic_DNA"/>
</dbReference>
<sequence length="193" mass="21819">MSPEPPHGKLLIFTAPSGAGKTTLVRHLLKKFGELAFSVSATTRPPRPGERDGVDYYFLSPEEFLAKVARGEFVEYEEVYPGRFYGTLHSEVRRIWDAGRTVVFDIEVKGATTIKRQYPQGSLAVFVAPPSQEILFQRLRDRSTEDSESLRVRIARAAEELLYADRFDRVLVNDDLQAALAEAELIAREFLDI</sequence>
<evidence type="ECO:0000256" key="3">
    <source>
        <dbReference type="ARBA" id="ARBA00005790"/>
    </source>
</evidence>
<dbReference type="InterPro" id="IPR008145">
    <property type="entry name" value="GK/Ca_channel_bsu"/>
</dbReference>
<dbReference type="PROSITE" id="PS50052">
    <property type="entry name" value="GUANYLATE_KINASE_2"/>
    <property type="match status" value="1"/>
</dbReference>
<name>A0A4S4NQ37_9BACT</name>
<evidence type="ECO:0000256" key="6">
    <source>
        <dbReference type="ARBA" id="ARBA00022490"/>
    </source>
</evidence>
<evidence type="ECO:0000256" key="7">
    <source>
        <dbReference type="ARBA" id="ARBA00022679"/>
    </source>
</evidence>
<evidence type="ECO:0000256" key="5">
    <source>
        <dbReference type="ARBA" id="ARBA00016296"/>
    </source>
</evidence>
<keyword evidence="16" id="KW-1185">Reference proteome</keyword>
<dbReference type="HAMAP" id="MF_00328">
    <property type="entry name" value="Guanylate_kinase"/>
    <property type="match status" value="1"/>
</dbReference>
<evidence type="ECO:0000256" key="1">
    <source>
        <dbReference type="ARBA" id="ARBA00003531"/>
    </source>
</evidence>
<dbReference type="PANTHER" id="PTHR23117:SF13">
    <property type="entry name" value="GUANYLATE KINASE"/>
    <property type="match status" value="1"/>
</dbReference>
<dbReference type="CDD" id="cd00071">
    <property type="entry name" value="GMPK"/>
    <property type="match status" value="1"/>
</dbReference>
<evidence type="ECO:0000256" key="8">
    <source>
        <dbReference type="ARBA" id="ARBA00022741"/>
    </source>
</evidence>
<dbReference type="InterPro" id="IPR017665">
    <property type="entry name" value="Guanylate_kinase"/>
</dbReference>
<comment type="function">
    <text evidence="1 13">Essential for recycling GMP and indirectly, cGMP.</text>
</comment>
<evidence type="ECO:0000313" key="15">
    <source>
        <dbReference type="EMBL" id="THH42062.1"/>
    </source>
</evidence>
<comment type="similarity">
    <text evidence="3 13">Belongs to the guanylate kinase family.</text>
</comment>
<evidence type="ECO:0000256" key="12">
    <source>
        <dbReference type="ARBA" id="ARBA00048594"/>
    </source>
</evidence>
<dbReference type="Gene3D" id="3.30.63.10">
    <property type="entry name" value="Guanylate Kinase phosphate binding domain"/>
    <property type="match status" value="1"/>
</dbReference>
<proteinExistence type="inferred from homology"/>
<dbReference type="InterPro" id="IPR008144">
    <property type="entry name" value="Guanylate_kin-like_dom"/>
</dbReference>
<dbReference type="Pfam" id="PF00625">
    <property type="entry name" value="Guanylate_kin"/>
    <property type="match status" value="1"/>
</dbReference>
<evidence type="ECO:0000256" key="13">
    <source>
        <dbReference type="HAMAP-Rule" id="MF_00328"/>
    </source>
</evidence>
<evidence type="ECO:0000259" key="14">
    <source>
        <dbReference type="PROSITE" id="PS50052"/>
    </source>
</evidence>